<evidence type="ECO:0000313" key="14">
    <source>
        <dbReference type="Proteomes" id="UP001473302"/>
    </source>
</evidence>
<dbReference type="PANTHER" id="PTHR23289">
    <property type="entry name" value="CYTOCHROME C OXIDASE ASSEMBLY PROTEIN COX15"/>
    <property type="match status" value="1"/>
</dbReference>
<keyword evidence="6" id="KW-0560">Oxidoreductase</keyword>
<evidence type="ECO:0000256" key="11">
    <source>
        <dbReference type="ARBA" id="ARBA00048044"/>
    </source>
</evidence>
<accession>A0ABP9YZR2</accession>
<keyword evidence="9 12" id="KW-0472">Membrane</keyword>
<evidence type="ECO:0000256" key="7">
    <source>
        <dbReference type="ARBA" id="ARBA00023004"/>
    </source>
</evidence>
<comment type="pathway">
    <text evidence="10">Porphyrin-containing compound metabolism; heme A biosynthesis; heme A from heme O: step 1/1.</text>
</comment>
<dbReference type="InterPro" id="IPR023754">
    <property type="entry name" value="HemeA_Synthase_type2"/>
</dbReference>
<feature type="transmembrane region" description="Helical" evidence="12">
    <location>
        <begin position="391"/>
        <end position="415"/>
    </location>
</feature>
<feature type="transmembrane region" description="Helical" evidence="12">
    <location>
        <begin position="294"/>
        <end position="317"/>
    </location>
</feature>
<dbReference type="Proteomes" id="UP001473302">
    <property type="component" value="Unassembled WGS sequence"/>
</dbReference>
<dbReference type="HAMAP" id="MF_01665">
    <property type="entry name" value="HemeA_synth_type2"/>
    <property type="match status" value="1"/>
</dbReference>
<feature type="transmembrane region" description="Helical" evidence="12">
    <location>
        <begin position="198"/>
        <end position="216"/>
    </location>
</feature>
<evidence type="ECO:0000256" key="12">
    <source>
        <dbReference type="SAM" id="Phobius"/>
    </source>
</evidence>
<keyword evidence="14" id="KW-1185">Reference proteome</keyword>
<dbReference type="Pfam" id="PF02628">
    <property type="entry name" value="COX15-CtaA"/>
    <property type="match status" value="1"/>
</dbReference>
<keyword evidence="3 12" id="KW-0812">Transmembrane</keyword>
<keyword evidence="7" id="KW-0408">Iron</keyword>
<evidence type="ECO:0000256" key="10">
    <source>
        <dbReference type="ARBA" id="ARBA00044501"/>
    </source>
</evidence>
<reference evidence="13 14" key="1">
    <citation type="submission" date="2024-04" db="EMBL/GenBank/DDBJ databases">
        <title>genome sequences of Mucor flavus KT1a and Helicostylum pulchrum KT1b strains isolated from the surface of a dry-aged beef.</title>
        <authorList>
            <person name="Toyotome T."/>
            <person name="Hosono M."/>
            <person name="Torimaru M."/>
            <person name="Fukuda K."/>
            <person name="Mikami N."/>
        </authorList>
    </citation>
    <scope>NUCLEOTIDE SEQUENCE [LARGE SCALE GENOMIC DNA]</scope>
    <source>
        <strain evidence="13 14">KT1a</strain>
    </source>
</reference>
<comment type="catalytic activity">
    <reaction evidence="11">
        <text>Fe(II)-heme o + 2 A + H2O = Fe(II)-heme a + 2 AH2</text>
        <dbReference type="Rhea" id="RHEA:63388"/>
        <dbReference type="ChEBI" id="CHEBI:13193"/>
        <dbReference type="ChEBI" id="CHEBI:15377"/>
        <dbReference type="ChEBI" id="CHEBI:17499"/>
        <dbReference type="ChEBI" id="CHEBI:60530"/>
        <dbReference type="ChEBI" id="CHEBI:61715"/>
        <dbReference type="EC" id="1.17.99.9"/>
    </reaction>
    <physiologicalReaction direction="left-to-right" evidence="11">
        <dbReference type="Rhea" id="RHEA:63389"/>
    </physiologicalReaction>
</comment>
<sequence length="446" mass="49811">MIRTALQRSFVGLGRMAARQPTATTFTRTFLTKPTATHVKTTSLQAFNQTFKNKFTGFQKRYLTAAAETATTTTATIISKPAVAYWLYFNAGMVFAIIVVGGLTRLTESGLSITEWNVISGMKPPRSALEWEEEFEKYKQFPEYKLLNRNMKIEEFKNIFYWEWSHRMIGRFIGVSFILPGIYFASKGQMSRRVAKQTLAITSLLGFQGFMGWYMVKSGLSDALMKEPGSVPRVSQYRLTAHLATAIAIYASTIFVAADIIRQNKIASGKYPQQVASMLNSPALKRFRIASHSLGALMMLTVLSGGLVAGLDAGLIYNEFPFMGEGIIPPTNELWSDDYVKPTDNGKWRNLLENPTTVQFDHRTLAETTATLSTALWLYSRRLPLPKNARLAINTMMGAVVLQVTLGISTLIYMVPLQLAAAHQAGALVLLTSNYWLIHSLRRVPL</sequence>
<keyword evidence="5 12" id="KW-1133">Transmembrane helix</keyword>
<keyword evidence="8" id="KW-0350">Heme biosynthesis</keyword>
<evidence type="ECO:0000256" key="9">
    <source>
        <dbReference type="ARBA" id="ARBA00023136"/>
    </source>
</evidence>
<proteinExistence type="inferred from homology"/>
<evidence type="ECO:0000256" key="8">
    <source>
        <dbReference type="ARBA" id="ARBA00023133"/>
    </source>
</evidence>
<evidence type="ECO:0000256" key="2">
    <source>
        <dbReference type="ARBA" id="ARBA00004141"/>
    </source>
</evidence>
<evidence type="ECO:0000313" key="13">
    <source>
        <dbReference type="EMBL" id="GAA5812334.1"/>
    </source>
</evidence>
<evidence type="ECO:0000256" key="6">
    <source>
        <dbReference type="ARBA" id="ARBA00023002"/>
    </source>
</evidence>
<feature type="transmembrane region" description="Helical" evidence="12">
    <location>
        <begin position="236"/>
        <end position="261"/>
    </location>
</feature>
<dbReference type="InterPro" id="IPR003780">
    <property type="entry name" value="COX15/CtaA_fam"/>
</dbReference>
<dbReference type="EMBL" id="BAABUK010000012">
    <property type="protein sequence ID" value="GAA5812334.1"/>
    <property type="molecule type" value="Genomic_DNA"/>
</dbReference>
<comment type="subcellular location">
    <subcellularLocation>
        <location evidence="2">Membrane</location>
        <topology evidence="2">Multi-pass membrane protein</topology>
    </subcellularLocation>
</comment>
<feature type="transmembrane region" description="Helical" evidence="12">
    <location>
        <begin position="83"/>
        <end position="103"/>
    </location>
</feature>
<evidence type="ECO:0000256" key="4">
    <source>
        <dbReference type="ARBA" id="ARBA00022723"/>
    </source>
</evidence>
<feature type="transmembrane region" description="Helical" evidence="12">
    <location>
        <begin position="168"/>
        <end position="186"/>
    </location>
</feature>
<evidence type="ECO:0000256" key="3">
    <source>
        <dbReference type="ARBA" id="ARBA00022692"/>
    </source>
</evidence>
<name>A0ABP9YZR2_9FUNG</name>
<organism evidence="13 14">
    <name type="scientific">Mucor flavus</name>
    <dbReference type="NCBI Taxonomy" id="439312"/>
    <lineage>
        <taxon>Eukaryota</taxon>
        <taxon>Fungi</taxon>
        <taxon>Fungi incertae sedis</taxon>
        <taxon>Mucoromycota</taxon>
        <taxon>Mucoromycotina</taxon>
        <taxon>Mucoromycetes</taxon>
        <taxon>Mucorales</taxon>
        <taxon>Mucorineae</taxon>
        <taxon>Mucoraceae</taxon>
        <taxon>Mucor</taxon>
    </lineage>
</organism>
<evidence type="ECO:0000256" key="1">
    <source>
        <dbReference type="ARBA" id="ARBA00001970"/>
    </source>
</evidence>
<protein>
    <recommendedName>
        <fullName evidence="15">Cytochrome c oxidase assembly protein COX15</fullName>
    </recommendedName>
</protein>
<comment type="caution">
    <text evidence="13">The sequence shown here is derived from an EMBL/GenBank/DDBJ whole genome shotgun (WGS) entry which is preliminary data.</text>
</comment>
<evidence type="ECO:0008006" key="15">
    <source>
        <dbReference type="Google" id="ProtNLM"/>
    </source>
</evidence>
<dbReference type="PANTHER" id="PTHR23289:SF2">
    <property type="entry name" value="CYTOCHROME C OXIDASE ASSEMBLY PROTEIN COX15 HOMOLOG"/>
    <property type="match status" value="1"/>
</dbReference>
<keyword evidence="4" id="KW-0479">Metal-binding</keyword>
<evidence type="ECO:0000256" key="5">
    <source>
        <dbReference type="ARBA" id="ARBA00022989"/>
    </source>
</evidence>
<gene>
    <name evidence="13" type="ORF">MFLAVUS_005785</name>
</gene>
<comment type="cofactor">
    <cofactor evidence="1">
        <name>heme b</name>
        <dbReference type="ChEBI" id="CHEBI:60344"/>
    </cofactor>
</comment>